<evidence type="ECO:0000256" key="1">
    <source>
        <dbReference type="ARBA" id="ARBA00004496"/>
    </source>
</evidence>
<evidence type="ECO:0000256" key="2">
    <source>
        <dbReference type="ARBA" id="ARBA00006411"/>
    </source>
</evidence>
<sequence>MIRVSASAFDILWTDLGYSTRPGPLAVRSVGETEQERTDIRAAVYDNLAERGLFADGRLDPVLEDRLAALATAEVYVECEALVDIADGEPLRAVAAAGGARAVLAVQPRQTIGLSEIRDTELVPAAVGVLPELEPGPGYGISLPAARLGGGMTDPVFDEGGEGEKSTPYQQQAREVLAIQARPVFGAGQFSVRARERGGKVRRLGGVSWFVTDVGAYLGTVAPGRGGQDWMSVAPADSARLVGKLSDILER</sequence>
<dbReference type="Proteomes" id="UP000320876">
    <property type="component" value="Unassembled WGS sequence"/>
</dbReference>
<dbReference type="AlphaFoldDB" id="A0A542CT36"/>
<evidence type="ECO:0000256" key="4">
    <source>
        <dbReference type="ARBA" id="ARBA00023186"/>
    </source>
</evidence>
<comment type="similarity">
    <text evidence="2">Belongs to the EspG family.</text>
</comment>
<protein>
    <submittedName>
        <fullName evidence="5">ESAT-6 protein secretion system EspG family protein</fullName>
    </submittedName>
</protein>
<comment type="caution">
    <text evidence="5">The sequence shown here is derived from an EMBL/GenBank/DDBJ whole genome shotgun (WGS) entry which is preliminary data.</text>
</comment>
<dbReference type="OrthoDB" id="3636570at2"/>
<proteinExistence type="inferred from homology"/>
<comment type="subcellular location">
    <subcellularLocation>
        <location evidence="1">Cytoplasm</location>
    </subcellularLocation>
</comment>
<evidence type="ECO:0000313" key="6">
    <source>
        <dbReference type="Proteomes" id="UP000320876"/>
    </source>
</evidence>
<reference evidence="5 6" key="1">
    <citation type="submission" date="2019-06" db="EMBL/GenBank/DDBJ databases">
        <title>Sequencing the genomes of 1000 actinobacteria strains.</title>
        <authorList>
            <person name="Klenk H.-P."/>
        </authorList>
    </citation>
    <scope>NUCLEOTIDE SEQUENCE [LARGE SCALE GENOMIC DNA]</scope>
    <source>
        <strain evidence="5 6">DSM 45679</strain>
    </source>
</reference>
<dbReference type="InterPro" id="IPR025734">
    <property type="entry name" value="EspG"/>
</dbReference>
<keyword evidence="6" id="KW-1185">Reference proteome</keyword>
<dbReference type="RefSeq" id="WP_142003225.1">
    <property type="nucleotide sequence ID" value="NZ_VFML01000002.1"/>
</dbReference>
<organism evidence="5 6">
    <name type="scientific">Amycolatopsis cihanbeyliensis</name>
    <dbReference type="NCBI Taxonomy" id="1128664"/>
    <lineage>
        <taxon>Bacteria</taxon>
        <taxon>Bacillati</taxon>
        <taxon>Actinomycetota</taxon>
        <taxon>Actinomycetes</taxon>
        <taxon>Pseudonocardiales</taxon>
        <taxon>Pseudonocardiaceae</taxon>
        <taxon>Amycolatopsis</taxon>
    </lineage>
</organism>
<dbReference type="EMBL" id="VFML01000002">
    <property type="protein sequence ID" value="TQI93992.1"/>
    <property type="molecule type" value="Genomic_DNA"/>
</dbReference>
<gene>
    <name evidence="5" type="ORF">FB471_6138</name>
</gene>
<name>A0A542CT36_AMYCI</name>
<dbReference type="Pfam" id="PF14011">
    <property type="entry name" value="ESX-1_EspG"/>
    <property type="match status" value="1"/>
</dbReference>
<keyword evidence="3" id="KW-0963">Cytoplasm</keyword>
<accession>A0A542CT36</accession>
<evidence type="ECO:0000313" key="5">
    <source>
        <dbReference type="EMBL" id="TQI93992.1"/>
    </source>
</evidence>
<keyword evidence="4" id="KW-0143">Chaperone</keyword>
<evidence type="ECO:0000256" key="3">
    <source>
        <dbReference type="ARBA" id="ARBA00022490"/>
    </source>
</evidence>